<evidence type="ECO:0000256" key="2">
    <source>
        <dbReference type="ARBA" id="ARBA00022741"/>
    </source>
</evidence>
<dbReference type="Pfam" id="PF13191">
    <property type="entry name" value="AAA_16"/>
    <property type="match status" value="1"/>
</dbReference>
<dbReference type="PANTHER" id="PTHR45832">
    <property type="entry name" value="SERINE/THREONINE-PROTEIN KINASE SAMKA-RELATED-RELATED"/>
    <property type="match status" value="1"/>
</dbReference>
<evidence type="ECO:0000256" key="3">
    <source>
        <dbReference type="ARBA" id="ARBA00022840"/>
    </source>
</evidence>
<gene>
    <name evidence="6" type="primary">stkP_3</name>
    <name evidence="6" type="ORF">LF1_50300</name>
</gene>
<dbReference type="InterPro" id="IPR008271">
    <property type="entry name" value="Ser/Thr_kinase_AS"/>
</dbReference>
<feature type="domain" description="Protein kinase" evidence="5">
    <location>
        <begin position="49"/>
        <end position="364"/>
    </location>
</feature>
<keyword evidence="6" id="KW-0418">Kinase</keyword>
<feature type="region of interest" description="Disordered" evidence="4">
    <location>
        <begin position="263"/>
        <end position="286"/>
    </location>
</feature>
<dbReference type="PANTHER" id="PTHR45832:SF22">
    <property type="entry name" value="SERINE_THREONINE-PROTEIN KINASE SAMKA-RELATED"/>
    <property type="match status" value="1"/>
</dbReference>
<keyword evidence="3" id="KW-0067">ATP-binding</keyword>
<comment type="similarity">
    <text evidence="1">Belongs to the protein kinase superfamily. STE Ser/Thr protein kinase family. STE20 subfamily.</text>
</comment>
<dbReference type="GO" id="GO:0005524">
    <property type="term" value="F:ATP binding"/>
    <property type="evidence" value="ECO:0007669"/>
    <property type="project" value="UniProtKB-KW"/>
</dbReference>
<dbReference type="SUPFAM" id="SSF56112">
    <property type="entry name" value="Protein kinase-like (PK-like)"/>
    <property type="match status" value="1"/>
</dbReference>
<dbReference type="EC" id="2.7.11.1" evidence="6"/>
<dbReference type="InterPro" id="IPR000719">
    <property type="entry name" value="Prot_kinase_dom"/>
</dbReference>
<evidence type="ECO:0000313" key="7">
    <source>
        <dbReference type="Proteomes" id="UP000322699"/>
    </source>
</evidence>
<dbReference type="SMART" id="SM00220">
    <property type="entry name" value="S_TKc"/>
    <property type="match status" value="1"/>
</dbReference>
<dbReference type="CDD" id="cd14014">
    <property type="entry name" value="STKc_PknB_like"/>
    <property type="match status" value="1"/>
</dbReference>
<dbReference type="Gene3D" id="1.10.510.10">
    <property type="entry name" value="Transferase(Phosphotransferase) domain 1"/>
    <property type="match status" value="1"/>
</dbReference>
<proteinExistence type="inferred from homology"/>
<keyword evidence="7" id="KW-1185">Reference proteome</keyword>
<dbReference type="GO" id="GO:0004674">
    <property type="term" value="F:protein serine/threonine kinase activity"/>
    <property type="evidence" value="ECO:0007669"/>
    <property type="project" value="UniProtKB-EC"/>
</dbReference>
<dbReference type="RefSeq" id="WP_068257923.1">
    <property type="nucleotide sequence ID" value="NZ_LWSK01000001.1"/>
</dbReference>
<comment type="caution">
    <text evidence="6">The sequence shown here is derived from an EMBL/GenBank/DDBJ whole genome shotgun (WGS) entry which is preliminary data.</text>
</comment>
<evidence type="ECO:0000259" key="5">
    <source>
        <dbReference type="PROSITE" id="PS50011"/>
    </source>
</evidence>
<dbReference type="InterPro" id="IPR027417">
    <property type="entry name" value="P-loop_NTPase"/>
</dbReference>
<evidence type="ECO:0000256" key="4">
    <source>
        <dbReference type="SAM" id="MobiDB-lite"/>
    </source>
</evidence>
<accession>A0A5B1CPH8</accession>
<protein>
    <submittedName>
        <fullName evidence="6">Serine/threonine-protein kinase StkP</fullName>
        <ecNumber evidence="6">2.7.11.1</ecNumber>
    </submittedName>
</protein>
<dbReference type="OrthoDB" id="5476445at2"/>
<dbReference type="EMBL" id="VRLW01000001">
    <property type="protein sequence ID" value="KAA1262466.1"/>
    <property type="molecule type" value="Genomic_DNA"/>
</dbReference>
<evidence type="ECO:0000313" key="6">
    <source>
        <dbReference type="EMBL" id="KAA1262466.1"/>
    </source>
</evidence>
<dbReference type="InterPro" id="IPR051931">
    <property type="entry name" value="PAK3-like"/>
</dbReference>
<dbReference type="Pfam" id="PF00069">
    <property type="entry name" value="Pkinase"/>
    <property type="match status" value="1"/>
</dbReference>
<dbReference type="Gene3D" id="3.40.50.300">
    <property type="entry name" value="P-loop containing nucleotide triphosphate hydrolases"/>
    <property type="match status" value="1"/>
</dbReference>
<keyword evidence="2" id="KW-0547">Nucleotide-binding</keyword>
<evidence type="ECO:0000256" key="1">
    <source>
        <dbReference type="ARBA" id="ARBA00008874"/>
    </source>
</evidence>
<dbReference type="PROSITE" id="PS50011">
    <property type="entry name" value="PROTEIN_KINASE_DOM"/>
    <property type="match status" value="1"/>
</dbReference>
<keyword evidence="6" id="KW-0808">Transferase</keyword>
<reference evidence="6 7" key="1">
    <citation type="submission" date="2019-08" db="EMBL/GenBank/DDBJ databases">
        <title>Deep-cultivation of Planctomycetes and their phenomic and genomic characterization uncovers novel biology.</title>
        <authorList>
            <person name="Wiegand S."/>
            <person name="Jogler M."/>
            <person name="Boedeker C."/>
            <person name="Pinto D."/>
            <person name="Vollmers J."/>
            <person name="Rivas-Marin E."/>
            <person name="Kohn T."/>
            <person name="Peeters S.H."/>
            <person name="Heuer A."/>
            <person name="Rast P."/>
            <person name="Oberbeckmann S."/>
            <person name="Bunk B."/>
            <person name="Jeske O."/>
            <person name="Meyerdierks A."/>
            <person name="Storesund J.E."/>
            <person name="Kallscheuer N."/>
            <person name="Luecker S."/>
            <person name="Lage O.M."/>
            <person name="Pohl T."/>
            <person name="Merkel B.J."/>
            <person name="Hornburger P."/>
            <person name="Mueller R.-W."/>
            <person name="Bruemmer F."/>
            <person name="Labrenz M."/>
            <person name="Spormann A.M."/>
            <person name="Op Den Camp H."/>
            <person name="Overmann J."/>
            <person name="Amann R."/>
            <person name="Jetten M.S.M."/>
            <person name="Mascher T."/>
            <person name="Medema M.H."/>
            <person name="Devos D.P."/>
            <person name="Kaster A.-K."/>
            <person name="Ovreas L."/>
            <person name="Rohde M."/>
            <person name="Galperin M.Y."/>
            <person name="Jogler C."/>
        </authorList>
    </citation>
    <scope>NUCLEOTIDE SEQUENCE [LARGE SCALE GENOMIC DNA]</scope>
    <source>
        <strain evidence="6 7">LF1</strain>
    </source>
</reference>
<dbReference type="SUPFAM" id="SSF52540">
    <property type="entry name" value="P-loop containing nucleoside triphosphate hydrolases"/>
    <property type="match status" value="1"/>
</dbReference>
<name>A0A5B1CPH8_9BACT</name>
<dbReference type="InterPro" id="IPR041664">
    <property type="entry name" value="AAA_16"/>
</dbReference>
<sequence>MPDYHDSLGAEFYDSDRPTPVRWQGAKETVCSQRRYDPPVQIGDEVGHFVVEHLLGYGSSGFVYRATDQQTGHQNAIKILRLNNQDDVLQNRHGFRRMMSIDHPNLVKVDQIYQFGDQTCLAMEEVSGVTFARKMKQLMKMPKQEAFDILAGLLRDFGTGLAVMHANGLVHRDIKPHNLMVDSNGRGKIIDFGLVDHFHIDQQFEMDGWIDGIQFGSRVGTPRYYAPEVIWSKRYLPSGDIFALGVVFTESLNLLASETQWQPNALEPSTPDPNELDPNELEISTPDPNALDPNALDLVDAPEVLDSDIQGNANELRESLVELTTLVPDLIHDACVSMLDRHPSERPTAMRIARLGMPPGHVIDWPEEDVLVGRSRELEMIKAWVDDIFDGKVSRLHISGVSGIGKTRLIEEAIRYIESQRWGQVFFGRCRAREDAPLQAFMQICDLIAHRYGQSDRDPIKLDYVSARVICQSFPVMGTIVTSAIRPETITKNRVHHVEEPQDDSSDIDAIPTRHEALDAAIAICDRLRDLGPLFLLIDDTQWADRDSLNVLDHLRNSDEAGNGLGMLTLSRRDQQRQKVPADQWIQLKKLNIEQGVQVLQLAADRNDLVVDPSELLALSAACDGSPFRLQEVAEEFCPGGLLSSEQARSEFLSDVDPADPSSSYAVIDRFWRRRAGVMSDEAKRLLPLVAAGGKVSTAQLAKLSGLGDAVDAVISQLHRGRLIVDEATGGECISIFHDRVADQLIAGLSESEKRKAHLDWANLLISSDDPSHATRIAGHLFAADRPRQAVHFAILAAEKAELLVAKTESGRWYKKAADHTEGDEKTHLLGLAAKAYHEADQPSLAAKCYLELADLTAGQERRRYQELAVILNIQSGRFSIVRQQLAELATHLNLPLPKPAIKTYASLAIGMARLKWMQRNDDKGNSFAAVAQRFGIGTDCLCDDELTETQRANRRRLNLCNQLARPLSMFYALYSAELNVTAAGLVKELGTDEQRLHVAVGESVFGCYQPGRVRQDSEERLAQMVDHLPEIHSIRSRGDVWSGLVCAHAMSCRWNEIDEPLDLALAAYREQQGQHSFEIAHTHWIGLWADWNLGNWSKMVYESDLMIEDSIRRNDLHQQMVTCGGYGAGAFLAGDRADALNRYRCKEVRSHAVVGHIECVDVLDQMAEIHVRWYEGRFADAWHRCELLEKSLKRFQMQFIRVIQKSLSALAALHQMKEQNSLNWKTEVLSRIKHLRLEKLPQAIALADFYEGLLLALQSSSRSDVKLADGELADAKLAERAKMLLEKAADQAAQQGLKPLQLAAIDAISQLPGGSQNPRTSQERSLLRLMRDQGVVFPEKLARLYTIDLEPIS</sequence>
<organism evidence="6 7">
    <name type="scientific">Rubripirellula obstinata</name>
    <dbReference type="NCBI Taxonomy" id="406547"/>
    <lineage>
        <taxon>Bacteria</taxon>
        <taxon>Pseudomonadati</taxon>
        <taxon>Planctomycetota</taxon>
        <taxon>Planctomycetia</taxon>
        <taxon>Pirellulales</taxon>
        <taxon>Pirellulaceae</taxon>
        <taxon>Rubripirellula</taxon>
    </lineage>
</organism>
<dbReference type="InterPro" id="IPR011009">
    <property type="entry name" value="Kinase-like_dom_sf"/>
</dbReference>
<dbReference type="Proteomes" id="UP000322699">
    <property type="component" value="Unassembled WGS sequence"/>
</dbReference>
<dbReference type="PROSITE" id="PS00108">
    <property type="entry name" value="PROTEIN_KINASE_ST"/>
    <property type="match status" value="1"/>
</dbReference>